<evidence type="ECO:0000256" key="3">
    <source>
        <dbReference type="ARBA" id="ARBA00023315"/>
    </source>
</evidence>
<dbReference type="STRING" id="113562.SAMN04489716_2669"/>
<reference evidence="5 6" key="1">
    <citation type="submission" date="2016-10" db="EMBL/GenBank/DDBJ databases">
        <authorList>
            <person name="de Groot N.N."/>
        </authorList>
    </citation>
    <scope>NUCLEOTIDE SEQUENCE [LARGE SCALE GENOMIC DNA]</scope>
    <source>
        <strain evidence="5 6">DSM 43941</strain>
    </source>
</reference>
<dbReference type="InterPro" id="IPR003679">
    <property type="entry name" value="Amioglycoside_AcTrfase"/>
</dbReference>
<gene>
    <name evidence="5" type="ORF">SAMN04489716_2669</name>
</gene>
<proteinExistence type="inferred from homology"/>
<dbReference type="InterPro" id="IPR028345">
    <property type="entry name" value="Antibiotic_NAT-like"/>
</dbReference>
<sequence>MEQPLPHTKRTLAADLRGIGLLAGDTVLVHSSVRSLGFVVGKVQAVVQALLEALGPTGTLVVPTHTPFNSDPAGWRNPPVPAAWWPIIREQSPGFDPACTPSRHMGVLAETVRTWPEAVRSVHPYVSFAALGAKAAVIVDDHSLEDGLGEKSPLGALYREHGKVLLLGCGHRRNTSLHLAECRQAEVPMADHGAAVRGKDGDNRWITWTAPVVDASDFEDIGGAYEVAGTVEVGPVGSAMARLMPQRDLVDFATAWMGRHRP</sequence>
<dbReference type="RefSeq" id="WP_092544690.1">
    <property type="nucleotide sequence ID" value="NZ_BOMJ01000036.1"/>
</dbReference>
<keyword evidence="3 4" id="KW-0012">Acyltransferase</keyword>
<dbReference type="AlphaFoldDB" id="A0A1H1Y1E1"/>
<dbReference type="Pfam" id="PF02522">
    <property type="entry name" value="Antibiotic_NAT"/>
    <property type="match status" value="1"/>
</dbReference>
<accession>A0A1H1Y1E1</accession>
<dbReference type="GO" id="GO:0046677">
    <property type="term" value="P:response to antibiotic"/>
    <property type="evidence" value="ECO:0007669"/>
    <property type="project" value="UniProtKB-KW"/>
</dbReference>
<dbReference type="EMBL" id="LT629758">
    <property type="protein sequence ID" value="SDT15262.1"/>
    <property type="molecule type" value="Genomic_DNA"/>
</dbReference>
<dbReference type="PANTHER" id="PTHR11104:SF0">
    <property type="entry name" value="SPBETA PROPHAGE-DERIVED AMINOGLYCOSIDE N(3')-ACETYLTRANSFERASE-LIKE PROTEIN YOKD"/>
    <property type="match status" value="1"/>
</dbReference>
<name>A0A1H1Y1E1_9ACTN</name>
<evidence type="ECO:0000256" key="1">
    <source>
        <dbReference type="ARBA" id="ARBA00006383"/>
    </source>
</evidence>
<keyword evidence="6" id="KW-1185">Reference proteome</keyword>
<evidence type="ECO:0000313" key="6">
    <source>
        <dbReference type="Proteomes" id="UP000198688"/>
    </source>
</evidence>
<dbReference type="Proteomes" id="UP000198688">
    <property type="component" value="Chromosome I"/>
</dbReference>
<keyword evidence="2 4" id="KW-0808">Transferase</keyword>
<evidence type="ECO:0000256" key="2">
    <source>
        <dbReference type="ARBA" id="ARBA00022679"/>
    </source>
</evidence>
<keyword evidence="4" id="KW-0046">Antibiotic resistance</keyword>
<dbReference type="SUPFAM" id="SSF110710">
    <property type="entry name" value="TTHA0583/YokD-like"/>
    <property type="match status" value="1"/>
</dbReference>
<dbReference type="OrthoDB" id="7330654at2"/>
<organism evidence="5 6">
    <name type="scientific">Actinoplanes derwentensis</name>
    <dbReference type="NCBI Taxonomy" id="113562"/>
    <lineage>
        <taxon>Bacteria</taxon>
        <taxon>Bacillati</taxon>
        <taxon>Actinomycetota</taxon>
        <taxon>Actinomycetes</taxon>
        <taxon>Micromonosporales</taxon>
        <taxon>Micromonosporaceae</taxon>
        <taxon>Actinoplanes</taxon>
    </lineage>
</organism>
<comment type="catalytic activity">
    <reaction evidence="4">
        <text>a 2-deoxystreptamine antibiotic + acetyl-CoA = an N(3)-acetyl-2-deoxystreptamine antibiotic + CoA + H(+)</text>
        <dbReference type="Rhea" id="RHEA:12665"/>
        <dbReference type="ChEBI" id="CHEBI:15378"/>
        <dbReference type="ChEBI" id="CHEBI:57287"/>
        <dbReference type="ChEBI" id="CHEBI:57288"/>
        <dbReference type="ChEBI" id="CHEBI:57921"/>
        <dbReference type="ChEBI" id="CHEBI:77452"/>
        <dbReference type="EC" id="2.3.1.81"/>
    </reaction>
</comment>
<dbReference type="EC" id="2.3.1.-" evidence="4"/>
<dbReference type="GO" id="GO:0046353">
    <property type="term" value="F:aminoglycoside 3-N-acetyltransferase activity"/>
    <property type="evidence" value="ECO:0007669"/>
    <property type="project" value="UniProtKB-EC"/>
</dbReference>
<evidence type="ECO:0000313" key="5">
    <source>
        <dbReference type="EMBL" id="SDT15262.1"/>
    </source>
</evidence>
<evidence type="ECO:0000256" key="4">
    <source>
        <dbReference type="RuleBase" id="RU365031"/>
    </source>
</evidence>
<dbReference type="PANTHER" id="PTHR11104">
    <property type="entry name" value="AMINOGLYCOSIDE N3-ACETYLTRANSFERASE"/>
    <property type="match status" value="1"/>
</dbReference>
<protein>
    <recommendedName>
        <fullName evidence="4">Aminoglycoside N(3)-acetyltransferase</fullName>
        <ecNumber evidence="4">2.3.1.-</ecNumber>
    </recommendedName>
</protein>
<comment type="similarity">
    <text evidence="1 4">Belongs to the antibiotic N-acetyltransferase family.</text>
</comment>